<evidence type="ECO:0000313" key="2">
    <source>
        <dbReference type="EnsemblPlants" id="MELO3C030825.2.1"/>
    </source>
</evidence>
<protein>
    <submittedName>
        <fullName evidence="2">Uncharacterized protein</fullName>
    </submittedName>
</protein>
<dbReference type="EnsemblPlants" id="MELO3C030825.2.1">
    <property type="protein sequence ID" value="MELO3C030825.2.1"/>
    <property type="gene ID" value="MELO3C030825.2"/>
</dbReference>
<accession>A0A9I9E9U1</accession>
<evidence type="ECO:0000256" key="1">
    <source>
        <dbReference type="SAM" id="MobiDB-lite"/>
    </source>
</evidence>
<reference evidence="2" key="1">
    <citation type="submission" date="2023-03" db="UniProtKB">
        <authorList>
            <consortium name="EnsemblPlants"/>
        </authorList>
    </citation>
    <scope>IDENTIFICATION</scope>
</reference>
<feature type="region of interest" description="Disordered" evidence="1">
    <location>
        <begin position="304"/>
        <end position="324"/>
    </location>
</feature>
<dbReference type="AlphaFoldDB" id="A0A9I9E9U1"/>
<sequence length="324" mass="36050">MTKKIRFCRGLINLRQRRQRSTSAPLAAWQEAVNSPGNNPIQSYSFTLSALPEDGVIEFFPPFDSEGFLRALKFPEGPSWKFQQKIQGIWKYKANLNVFEREYEEGFLGIAELEEEAVGEAARLFGVVGPEGRSNAVEGVGKGRGKLASDREGSVTCHMGTQFCFHTVLLAKGAQFLTACHERARNVNPVVLDMWLAATAETRKPFLPMPDFITDGQIAMIKGSTVSVTATGKEIASNYPLEEVAYFAHPVIPDIKMVSSPYKTINEDKVQKVGVREIKNIQHQLNYTNKALSTISKAVERIEKPNPPIKNPEIPQADPNQPIF</sequence>
<proteinExistence type="predicted"/>
<dbReference type="Gramene" id="MELO3C030825.2.1">
    <property type="protein sequence ID" value="MELO3C030825.2.1"/>
    <property type="gene ID" value="MELO3C030825.2"/>
</dbReference>
<organism evidence="2">
    <name type="scientific">Cucumis melo</name>
    <name type="common">Muskmelon</name>
    <dbReference type="NCBI Taxonomy" id="3656"/>
    <lineage>
        <taxon>Eukaryota</taxon>
        <taxon>Viridiplantae</taxon>
        <taxon>Streptophyta</taxon>
        <taxon>Embryophyta</taxon>
        <taxon>Tracheophyta</taxon>
        <taxon>Spermatophyta</taxon>
        <taxon>Magnoliopsida</taxon>
        <taxon>eudicotyledons</taxon>
        <taxon>Gunneridae</taxon>
        <taxon>Pentapetalae</taxon>
        <taxon>rosids</taxon>
        <taxon>fabids</taxon>
        <taxon>Cucurbitales</taxon>
        <taxon>Cucurbitaceae</taxon>
        <taxon>Benincaseae</taxon>
        <taxon>Cucumis</taxon>
    </lineage>
</organism>
<name>A0A9I9E9U1_CUCME</name>